<dbReference type="Pfam" id="PF14734">
    <property type="entry name" value="DUF4469"/>
    <property type="match status" value="1"/>
</dbReference>
<dbReference type="Proteomes" id="UP001207337">
    <property type="component" value="Unassembled WGS sequence"/>
</dbReference>
<proteinExistence type="predicted"/>
<feature type="domain" description="Bvu-2165-like IHF-HU-like DNA-binding" evidence="2">
    <location>
        <begin position="3"/>
        <end position="112"/>
    </location>
</feature>
<organism evidence="3 4">
    <name type="scientific">Fodinibius salicampi</name>
    <dbReference type="NCBI Taxonomy" id="1920655"/>
    <lineage>
        <taxon>Bacteria</taxon>
        <taxon>Pseudomonadati</taxon>
        <taxon>Balneolota</taxon>
        <taxon>Balneolia</taxon>
        <taxon>Balneolales</taxon>
        <taxon>Balneolaceae</taxon>
        <taxon>Fodinibius</taxon>
    </lineage>
</organism>
<dbReference type="EMBL" id="JAJNDC010000003">
    <property type="protein sequence ID" value="MCW9713782.1"/>
    <property type="molecule type" value="Genomic_DNA"/>
</dbReference>
<accession>A0ABT3Q0Y4</accession>
<dbReference type="RefSeq" id="WP_265790712.1">
    <property type="nucleotide sequence ID" value="NZ_BAABRS010000003.1"/>
</dbReference>
<dbReference type="Gene3D" id="2.70.50.70">
    <property type="match status" value="1"/>
</dbReference>
<feature type="domain" description="DUF4469" evidence="1">
    <location>
        <begin position="131"/>
        <end position="212"/>
    </location>
</feature>
<reference evidence="3 4" key="1">
    <citation type="submission" date="2021-11" db="EMBL/GenBank/DDBJ databases">
        <title>Aliifidinibius sp. nov., a new bacterium isolated from saline soil.</title>
        <authorList>
            <person name="Galisteo C."/>
            <person name="De La Haba R."/>
            <person name="Sanchez-Porro C."/>
            <person name="Ventosa A."/>
        </authorList>
    </citation>
    <scope>NUCLEOTIDE SEQUENCE [LARGE SCALE GENOMIC DNA]</scope>
    <source>
        <strain evidence="3 4">KACC 190600</strain>
    </source>
</reference>
<evidence type="ECO:0000259" key="1">
    <source>
        <dbReference type="Pfam" id="PF14734"/>
    </source>
</evidence>
<evidence type="ECO:0000313" key="3">
    <source>
        <dbReference type="EMBL" id="MCW9713782.1"/>
    </source>
</evidence>
<evidence type="ECO:0000313" key="4">
    <source>
        <dbReference type="Proteomes" id="UP001207337"/>
    </source>
</evidence>
<dbReference type="CDD" id="cd12843">
    <property type="entry name" value="Bvu_2165_C_like"/>
    <property type="match status" value="1"/>
</dbReference>
<name>A0ABT3Q0Y4_9BACT</name>
<sequence length="234" mass="26199">MSLEYHLVPTHITDNPNDYRAVSRNSKSYTLEDVFKNMTREGSTITTAEAMAVFEEITRGITEFLKEGYTVITPLVNLSSSVTGVFKGKDELFDPNQHGVRLNINSGIRLRDIPASIRPTLVQRVKAAPSINYLFDNISDTRNEIITPGGGARIKGDLLKYDDEDPKQGIFFINTGDQSEHRVERSPLRNMPKELIFMLPDLPEGEYRLEVRSIPYGASTLRSGRLADPVTVAP</sequence>
<dbReference type="InterPro" id="IPR049893">
    <property type="entry name" value="Bvu_2165-like_IHF-HU-DNA_bdg"/>
</dbReference>
<evidence type="ECO:0000259" key="2">
    <source>
        <dbReference type="Pfam" id="PF14848"/>
    </source>
</evidence>
<dbReference type="InterPro" id="IPR027824">
    <property type="entry name" value="DUF4469"/>
</dbReference>
<protein>
    <submittedName>
        <fullName evidence="3">DUF4469 domain-containing protein</fullName>
    </submittedName>
</protein>
<dbReference type="Pfam" id="PF14848">
    <property type="entry name" value="HU-DNA_bdg"/>
    <property type="match status" value="1"/>
</dbReference>
<comment type="caution">
    <text evidence="3">The sequence shown here is derived from an EMBL/GenBank/DDBJ whole genome shotgun (WGS) entry which is preliminary data.</text>
</comment>
<keyword evidence="4" id="KW-1185">Reference proteome</keyword>
<gene>
    <name evidence="3" type="ORF">LQ318_12795</name>
</gene>